<dbReference type="Gene3D" id="3.10.180.10">
    <property type="entry name" value="2,3-Dihydroxybiphenyl 1,2-Dioxygenase, domain 1"/>
    <property type="match status" value="1"/>
</dbReference>
<gene>
    <name evidence="3" type="ORF">ISP25_13485</name>
</gene>
<feature type="domain" description="Glyoxalase-like" evidence="2">
    <location>
        <begin position="33"/>
        <end position="215"/>
    </location>
</feature>
<dbReference type="Pfam" id="PF13468">
    <property type="entry name" value="Glyoxalase_3"/>
    <property type="match status" value="1"/>
</dbReference>
<keyword evidence="4" id="KW-1185">Reference proteome</keyword>
<keyword evidence="1" id="KW-0732">Signal</keyword>
<feature type="signal peptide" evidence="1">
    <location>
        <begin position="1"/>
        <end position="19"/>
    </location>
</feature>
<accession>A0ABW8J7R8</accession>
<proteinExistence type="predicted"/>
<sequence>MRLIPLLSAWLLCVGAAQAATTTPAPMNTGTRLDHILLWGRGIDQVTSVMAVKLGFQVRPGRDPGGVANRYIRLSDGSFIELLGITRPDPAFDPGMKQDQEALKGGPGSRTFGFRTSSLDAIHTTLQALHYAVTPFFSGPDGAKPGWRLFAFDHAPLSSNTFFIDYAADYAPDQFDPGNADDYRVTREHPNGARELSAIWLVSGDADADRRQLEKMGFGHAVPVKLPEVGATGFCIPVGPTALLALQPEGPGLAKRVMAGGPRILGVSFGVADLERARRWVERGYEGKLASYRGLSGESFLAPTQDDLGLSIEFHAMEPDNLPCAATKASHDM</sequence>
<evidence type="ECO:0000259" key="2">
    <source>
        <dbReference type="Pfam" id="PF13468"/>
    </source>
</evidence>
<evidence type="ECO:0000313" key="3">
    <source>
        <dbReference type="EMBL" id="MFK2878087.1"/>
    </source>
</evidence>
<protein>
    <submittedName>
        <fullName evidence="3">VOC family protein</fullName>
    </submittedName>
</protein>
<reference evidence="3 4" key="1">
    <citation type="submission" date="2020-10" db="EMBL/GenBank/DDBJ databases">
        <title>Phylogeny of dyella-like bacteria.</title>
        <authorList>
            <person name="Fu J."/>
        </authorList>
    </citation>
    <scope>NUCLEOTIDE SEQUENCE [LARGE SCALE GENOMIC DNA]</scope>
    <source>
        <strain evidence="3 4">KACC 19113</strain>
    </source>
</reference>
<dbReference type="InterPro" id="IPR029068">
    <property type="entry name" value="Glyas_Bleomycin-R_OHBP_Dase"/>
</dbReference>
<organism evidence="3 4">
    <name type="scientific">Rhodanobacter hydrolyticus</name>
    <dbReference type="NCBI Taxonomy" id="2250595"/>
    <lineage>
        <taxon>Bacteria</taxon>
        <taxon>Pseudomonadati</taxon>
        <taxon>Pseudomonadota</taxon>
        <taxon>Gammaproteobacteria</taxon>
        <taxon>Lysobacterales</taxon>
        <taxon>Rhodanobacteraceae</taxon>
        <taxon>Rhodanobacter</taxon>
    </lineage>
</organism>
<feature type="chain" id="PRO_5047503794" evidence="1">
    <location>
        <begin position="20"/>
        <end position="333"/>
    </location>
</feature>
<dbReference type="SUPFAM" id="SSF54593">
    <property type="entry name" value="Glyoxalase/Bleomycin resistance protein/Dihydroxybiphenyl dioxygenase"/>
    <property type="match status" value="1"/>
</dbReference>
<dbReference type="Proteomes" id="UP001620339">
    <property type="component" value="Unassembled WGS sequence"/>
</dbReference>
<evidence type="ECO:0000256" key="1">
    <source>
        <dbReference type="SAM" id="SignalP"/>
    </source>
</evidence>
<comment type="caution">
    <text evidence="3">The sequence shown here is derived from an EMBL/GenBank/DDBJ whole genome shotgun (WGS) entry which is preliminary data.</text>
</comment>
<dbReference type="InterPro" id="IPR025870">
    <property type="entry name" value="Glyoxalase-like_dom"/>
</dbReference>
<name>A0ABW8J7R8_9GAMM</name>
<dbReference type="EMBL" id="JADIKK010000008">
    <property type="protein sequence ID" value="MFK2878087.1"/>
    <property type="molecule type" value="Genomic_DNA"/>
</dbReference>
<evidence type="ECO:0000313" key="4">
    <source>
        <dbReference type="Proteomes" id="UP001620339"/>
    </source>
</evidence>